<proteinExistence type="predicted"/>
<dbReference type="PANTHER" id="PTHR47032">
    <property type="entry name" value="UDP-D-XYLOSE:L-FUCOSE ALPHA-1,3-D-XYLOSYLTRANSFERASE-RELATED"/>
    <property type="match status" value="1"/>
</dbReference>
<dbReference type="OMA" id="RNWECNA"/>
<protein>
    <recommendedName>
        <fullName evidence="1">Nucleotide-diphospho-sugar transferase domain-containing protein</fullName>
    </recommendedName>
</protein>
<dbReference type="OrthoDB" id="418150at2759"/>
<evidence type="ECO:0000259" key="1">
    <source>
        <dbReference type="Pfam" id="PF03407"/>
    </source>
</evidence>
<gene>
    <name evidence="2" type="ORF">PGLA1383_LOCUS19816</name>
</gene>
<comment type="caution">
    <text evidence="2">The sequence shown here is derived from an EMBL/GenBank/DDBJ whole genome shotgun (WGS) entry which is preliminary data.</text>
</comment>
<dbReference type="GO" id="GO:0016757">
    <property type="term" value="F:glycosyltransferase activity"/>
    <property type="evidence" value="ECO:0007669"/>
    <property type="project" value="TreeGrafter"/>
</dbReference>
<sequence>MILELASSEVQLALLLTVSSPKMQPALLLTAPLAILDSAMANMSVCRCSFNRLQGAEAAPPAASAPRGALFRRRPMLACGATGLCVACGTWTAFVSLREGGISNRWAASRTPAQTANNNNNNSTMTSMVGSPLVAVPMSIEELPMRLHTETARLPELVVAEVDARPTSLATTAVEASLLSSTSAHPGVASDTSATGWTLSRVVQKHAGLYADKSTSTEFARIVLATAFNFAYLDFLRNWECNAQRLGLDWVAIALDDEAFNALDPSQRIAAQGSTSSKSMTFLSKDFNMMATNTLKTIMHIMRETGFDVVFSDSDNVFVSDPFMKGVSLGDTIRTQRYDYIYQLNWSGPHKEYQFGQEIDEGNTGFYYVSASRKPQLILSLFEAALEECEKNDNRDGQTNFWNALKKMRKAKAPCFQLCGNRTCSLAGADSLDYCEMNPWKHRTGWGQRKDSGPDGQSFAVSYHSNFIVGREKKVHALTGMGVWTYGSDSCPAKPSSAETTRLPEVVVAAVGSTSNAPLASRATAVVETSLSPGFSPHPGVVSDTSAAGWTLSRVVQKHAGLYADKSTSTEFARIVLATAFNFAYLDFLRNWECNAQRLGLDWVAIALDDEAFNALDPSQRIAAQGSTSSKSMTFLSKDFNVMATNTLKTVMHIMKETGFDVVFSDSDNVFVSDPFMKGVSLGDTIRTQRYDYIYQLNWSGPHKEYQFGQEIDEGNTGFYYVSASRKPQLILSLFEAALEECERNADRDGQTNFWNALKTMRKAKAPCFQLCGNSTCSLAGSDSLDYCEMNPWKHRTGWGQQKDSGPDGQSFAVSYHSNFIVGRERKVNALRGMGVWTYGSDSCKPPTAN</sequence>
<dbReference type="Proteomes" id="UP000654075">
    <property type="component" value="Unassembled WGS sequence"/>
</dbReference>
<reference evidence="2" key="1">
    <citation type="submission" date="2021-02" db="EMBL/GenBank/DDBJ databases">
        <authorList>
            <person name="Dougan E. K."/>
            <person name="Rhodes N."/>
            <person name="Thang M."/>
            <person name="Chan C."/>
        </authorList>
    </citation>
    <scope>NUCLEOTIDE SEQUENCE</scope>
</reference>
<dbReference type="AlphaFoldDB" id="A0A813ETA7"/>
<dbReference type="PANTHER" id="PTHR47032:SF1">
    <property type="entry name" value="UDP-D-XYLOSE:L-FUCOSE ALPHA-1,3-D-XYLOSYLTRANSFERASE-RELATED"/>
    <property type="match status" value="1"/>
</dbReference>
<dbReference type="InterPro" id="IPR005069">
    <property type="entry name" value="Nucl-diP-sugar_transferase"/>
</dbReference>
<evidence type="ECO:0000313" key="2">
    <source>
        <dbReference type="EMBL" id="CAE8601525.1"/>
    </source>
</evidence>
<dbReference type="GO" id="GO:0005794">
    <property type="term" value="C:Golgi apparatus"/>
    <property type="evidence" value="ECO:0007669"/>
    <property type="project" value="TreeGrafter"/>
</dbReference>
<name>A0A813ETA7_POLGL</name>
<organism evidence="2 3">
    <name type="scientific">Polarella glacialis</name>
    <name type="common">Dinoflagellate</name>
    <dbReference type="NCBI Taxonomy" id="89957"/>
    <lineage>
        <taxon>Eukaryota</taxon>
        <taxon>Sar</taxon>
        <taxon>Alveolata</taxon>
        <taxon>Dinophyceae</taxon>
        <taxon>Suessiales</taxon>
        <taxon>Suessiaceae</taxon>
        <taxon>Polarella</taxon>
    </lineage>
</organism>
<dbReference type="InterPro" id="IPR052636">
    <property type="entry name" value="UDP-D-xylose:L-fucose_XylT"/>
</dbReference>
<evidence type="ECO:0000313" key="3">
    <source>
        <dbReference type="Proteomes" id="UP000654075"/>
    </source>
</evidence>
<dbReference type="EMBL" id="CAJNNV010013251">
    <property type="protein sequence ID" value="CAE8601525.1"/>
    <property type="molecule type" value="Genomic_DNA"/>
</dbReference>
<feature type="domain" description="Nucleotide-diphospho-sugar transferase" evidence="1">
    <location>
        <begin position="250"/>
        <end position="477"/>
    </location>
</feature>
<accession>A0A813ETA7</accession>
<keyword evidence="3" id="KW-1185">Reference proteome</keyword>
<feature type="domain" description="Nucleotide-diphospho-sugar transferase" evidence="1">
    <location>
        <begin position="603"/>
        <end position="741"/>
    </location>
</feature>
<dbReference type="Pfam" id="PF03407">
    <property type="entry name" value="Nucleotid_trans"/>
    <property type="match status" value="2"/>
</dbReference>